<protein>
    <recommendedName>
        <fullName evidence="3">Hexosyltransferase</fullName>
        <ecNumber evidence="3">2.4.1.-</ecNumber>
    </recommendedName>
</protein>
<keyword evidence="5" id="KW-1185">Reference proteome</keyword>
<evidence type="ECO:0000256" key="3">
    <source>
        <dbReference type="RuleBase" id="RU362027"/>
    </source>
</evidence>
<comment type="caution">
    <text evidence="4">The sequence shown here is derived from an EMBL/GenBank/DDBJ whole genome shotgun (WGS) entry which is preliminary data.</text>
</comment>
<organism evidence="4 5">
    <name type="scientific">Coptis chinensis</name>
    <dbReference type="NCBI Taxonomy" id="261450"/>
    <lineage>
        <taxon>Eukaryota</taxon>
        <taxon>Viridiplantae</taxon>
        <taxon>Streptophyta</taxon>
        <taxon>Embryophyta</taxon>
        <taxon>Tracheophyta</taxon>
        <taxon>Spermatophyta</taxon>
        <taxon>Magnoliopsida</taxon>
        <taxon>Ranunculales</taxon>
        <taxon>Ranunculaceae</taxon>
        <taxon>Coptidoideae</taxon>
        <taxon>Coptis</taxon>
    </lineage>
</organism>
<dbReference type="EC" id="2.4.1.-" evidence="3"/>
<comment type="similarity">
    <text evidence="3">Belongs to the glycosyltransferase 8 family.</text>
</comment>
<sequence length="177" mass="20612">MLTVLMISCSLKSIAKWFILIDADIQVFENIDHLFDTPNMYFYAMIDYFCEKTWSHLPQYSVGYCHQCPDKVTWPAEIRSPPPLYFNAVMFVYEPSRLTFEDFLNKYFKHVYKPILLVYNLVLAMLWRHLENVELEKVKLQWFTTVPLLSVVQFVADGDILMCTTTDLAVLCGGNGG</sequence>
<accession>A0A835HV56</accession>
<gene>
    <name evidence="4" type="ORF">IFM89_027474</name>
</gene>
<feature type="non-terminal residue" evidence="4">
    <location>
        <position position="177"/>
    </location>
</feature>
<dbReference type="GO" id="GO:0016757">
    <property type="term" value="F:glycosyltransferase activity"/>
    <property type="evidence" value="ECO:0007669"/>
    <property type="project" value="UniProtKB-KW"/>
</dbReference>
<dbReference type="AlphaFoldDB" id="A0A835HV56"/>
<keyword evidence="1" id="KW-0328">Glycosyltransferase</keyword>
<dbReference type="SUPFAM" id="SSF53448">
    <property type="entry name" value="Nucleotide-diphospho-sugar transferases"/>
    <property type="match status" value="1"/>
</dbReference>
<proteinExistence type="inferred from homology"/>
<name>A0A835HV56_9MAGN</name>
<dbReference type="PANTHER" id="PTHR11183">
    <property type="entry name" value="GLYCOGENIN SUBFAMILY MEMBER"/>
    <property type="match status" value="1"/>
</dbReference>
<reference evidence="4 5" key="1">
    <citation type="submission" date="2020-10" db="EMBL/GenBank/DDBJ databases">
        <title>The Coptis chinensis genome and diversification of protoberbering-type alkaloids.</title>
        <authorList>
            <person name="Wang B."/>
            <person name="Shu S."/>
            <person name="Song C."/>
            <person name="Liu Y."/>
        </authorList>
    </citation>
    <scope>NUCLEOTIDE SEQUENCE [LARGE SCALE GENOMIC DNA]</scope>
    <source>
        <strain evidence="4">HL-2020</strain>
        <tissue evidence="4">Leaf</tissue>
    </source>
</reference>
<evidence type="ECO:0000313" key="4">
    <source>
        <dbReference type="EMBL" id="KAF9606645.1"/>
    </source>
</evidence>
<dbReference type="Gene3D" id="3.90.550.10">
    <property type="entry name" value="Spore Coat Polysaccharide Biosynthesis Protein SpsA, Chain A"/>
    <property type="match status" value="1"/>
</dbReference>
<evidence type="ECO:0000256" key="2">
    <source>
        <dbReference type="ARBA" id="ARBA00023211"/>
    </source>
</evidence>
<dbReference type="Pfam" id="PF01501">
    <property type="entry name" value="Glyco_transf_8"/>
    <property type="match status" value="1"/>
</dbReference>
<evidence type="ECO:0000256" key="1">
    <source>
        <dbReference type="ARBA" id="ARBA00022676"/>
    </source>
</evidence>
<dbReference type="EMBL" id="JADFTS010000005">
    <property type="protein sequence ID" value="KAF9606645.1"/>
    <property type="molecule type" value="Genomic_DNA"/>
</dbReference>
<dbReference type="InterPro" id="IPR029044">
    <property type="entry name" value="Nucleotide-diphossugar_trans"/>
</dbReference>
<keyword evidence="1" id="KW-0808">Transferase</keyword>
<evidence type="ECO:0000313" key="5">
    <source>
        <dbReference type="Proteomes" id="UP000631114"/>
    </source>
</evidence>
<dbReference type="OrthoDB" id="2014201at2759"/>
<keyword evidence="2" id="KW-0464">Manganese</keyword>
<dbReference type="Proteomes" id="UP000631114">
    <property type="component" value="Unassembled WGS sequence"/>
</dbReference>
<dbReference type="InterPro" id="IPR002495">
    <property type="entry name" value="Glyco_trans_8"/>
</dbReference>
<dbReference type="InterPro" id="IPR050587">
    <property type="entry name" value="GNT1/Glycosyltrans_8"/>
</dbReference>